<protein>
    <recommendedName>
        <fullName evidence="1">Chitin-binding type-2 domain-containing protein</fullName>
    </recommendedName>
</protein>
<proteinExistence type="predicted"/>
<evidence type="ECO:0000259" key="1">
    <source>
        <dbReference type="PROSITE" id="PS50940"/>
    </source>
</evidence>
<organism evidence="2 3">
    <name type="scientific">Amblyomma americanum</name>
    <name type="common">Lone star tick</name>
    <dbReference type="NCBI Taxonomy" id="6943"/>
    <lineage>
        <taxon>Eukaryota</taxon>
        <taxon>Metazoa</taxon>
        <taxon>Ecdysozoa</taxon>
        <taxon>Arthropoda</taxon>
        <taxon>Chelicerata</taxon>
        <taxon>Arachnida</taxon>
        <taxon>Acari</taxon>
        <taxon>Parasitiformes</taxon>
        <taxon>Ixodida</taxon>
        <taxon>Ixodoidea</taxon>
        <taxon>Ixodidae</taxon>
        <taxon>Amblyomminae</taxon>
        <taxon>Amblyomma</taxon>
    </lineage>
</organism>
<dbReference type="SMART" id="SM00494">
    <property type="entry name" value="ChtBD2"/>
    <property type="match status" value="1"/>
</dbReference>
<dbReference type="EMBL" id="JARKHS020004642">
    <property type="protein sequence ID" value="KAK8784277.1"/>
    <property type="molecule type" value="Genomic_DNA"/>
</dbReference>
<gene>
    <name evidence="2" type="ORF">V5799_009357</name>
</gene>
<evidence type="ECO:0000313" key="3">
    <source>
        <dbReference type="Proteomes" id="UP001321473"/>
    </source>
</evidence>
<name>A0AAQ4FAJ5_AMBAM</name>
<accession>A0AAQ4FAJ5</accession>
<dbReference type="Proteomes" id="UP001321473">
    <property type="component" value="Unassembled WGS sequence"/>
</dbReference>
<evidence type="ECO:0000313" key="2">
    <source>
        <dbReference type="EMBL" id="KAK8784277.1"/>
    </source>
</evidence>
<dbReference type="GO" id="GO:0005576">
    <property type="term" value="C:extracellular region"/>
    <property type="evidence" value="ECO:0007669"/>
    <property type="project" value="InterPro"/>
</dbReference>
<dbReference type="PANTHER" id="PTHR22933:SF43">
    <property type="entry name" value="LP10131P"/>
    <property type="match status" value="1"/>
</dbReference>
<dbReference type="AlphaFoldDB" id="A0AAQ4FAJ5"/>
<dbReference type="SUPFAM" id="SSF57625">
    <property type="entry name" value="Invertebrate chitin-binding proteins"/>
    <property type="match status" value="1"/>
</dbReference>
<dbReference type="PROSITE" id="PS50940">
    <property type="entry name" value="CHIT_BIND_II"/>
    <property type="match status" value="1"/>
</dbReference>
<dbReference type="PANTHER" id="PTHR22933">
    <property type="entry name" value="FI18007P1-RELATED"/>
    <property type="match status" value="1"/>
</dbReference>
<keyword evidence="3" id="KW-1185">Reference proteome</keyword>
<feature type="domain" description="Chitin-binding type-2" evidence="1">
    <location>
        <begin position="34"/>
        <end position="99"/>
    </location>
</feature>
<dbReference type="InterPro" id="IPR052976">
    <property type="entry name" value="Scoloptoxin-like"/>
</dbReference>
<comment type="caution">
    <text evidence="2">The sequence shown here is derived from an EMBL/GenBank/DDBJ whole genome shotgun (WGS) entry which is preliminary data.</text>
</comment>
<dbReference type="InterPro" id="IPR036508">
    <property type="entry name" value="Chitin-bd_dom_sf"/>
</dbReference>
<sequence length="147" mass="16446">MRGCDAVRCCAQVKRLAYELADGADLVVGPLVKAFRCRRNGYFADVRNRCKVYHVCHAVRRAGGSSVMQHFSFFCGNRTVFDQLSMTCTYPDDAVPCRSAPAFFYLNERIGVENALFHTDTDVALADARRPKRRRTGDGRTATRISG</sequence>
<dbReference type="GO" id="GO:0008061">
    <property type="term" value="F:chitin binding"/>
    <property type="evidence" value="ECO:0007669"/>
    <property type="project" value="InterPro"/>
</dbReference>
<dbReference type="Gene3D" id="2.170.140.10">
    <property type="entry name" value="Chitin binding domain"/>
    <property type="match status" value="1"/>
</dbReference>
<reference evidence="2 3" key="1">
    <citation type="journal article" date="2023" name="Arcadia Sci">
        <title>De novo assembly of a long-read Amblyomma americanum tick genome.</title>
        <authorList>
            <person name="Chou S."/>
            <person name="Poskanzer K.E."/>
            <person name="Rollins M."/>
            <person name="Thuy-Boun P.S."/>
        </authorList>
    </citation>
    <scope>NUCLEOTIDE SEQUENCE [LARGE SCALE GENOMIC DNA]</scope>
    <source>
        <strain evidence="2">F_SG_1</strain>
        <tissue evidence="2">Salivary glands</tissue>
    </source>
</reference>
<dbReference type="InterPro" id="IPR002557">
    <property type="entry name" value="Chitin-bd_dom"/>
</dbReference>
<dbReference type="Pfam" id="PF01607">
    <property type="entry name" value="CBM_14"/>
    <property type="match status" value="1"/>
</dbReference>